<dbReference type="InterPro" id="IPR056148">
    <property type="entry name" value="NQRA_2nd"/>
</dbReference>
<evidence type="ECO:0000256" key="5">
    <source>
        <dbReference type="ARBA" id="ARBA00023065"/>
    </source>
</evidence>
<comment type="similarity">
    <text evidence="8">Belongs to the NqrA family.</text>
</comment>
<keyword evidence="13" id="KW-1185">Reference proteome</keyword>
<comment type="catalytic activity">
    <reaction evidence="8">
        <text>a ubiquinone + n Na(+)(in) + NADH + H(+) = a ubiquinol + n Na(+)(out) + NAD(+)</text>
        <dbReference type="Rhea" id="RHEA:47748"/>
        <dbReference type="Rhea" id="RHEA-COMP:9565"/>
        <dbReference type="Rhea" id="RHEA-COMP:9566"/>
        <dbReference type="ChEBI" id="CHEBI:15378"/>
        <dbReference type="ChEBI" id="CHEBI:16389"/>
        <dbReference type="ChEBI" id="CHEBI:17976"/>
        <dbReference type="ChEBI" id="CHEBI:29101"/>
        <dbReference type="ChEBI" id="CHEBI:57540"/>
        <dbReference type="ChEBI" id="CHEBI:57945"/>
        <dbReference type="EC" id="7.2.1.1"/>
    </reaction>
</comment>
<sequence>MKTIRIRRGLDIPLAGAPEQVIHSGPYVRRVAVLGPDFPGIKPAMEVAEGDSVRAGQALFTDKRWPRVHYPAPAAGRVTAIHRGPKRVLLAVEIALEGEEELSFARYPQGRLESLAGDEVVENLLASGLWTALRRRPFNLVADPEEKPAALFVTAIASDPLAADPAVVIAERKQEFADGLRVLGHLSEGPLFVCQAPGAEIPCAGRAETVAFAGPHPAGLPGTHMHFLQPVHERRCAWHIGYQDVIAIGHLFTTGQLLNERVIALGGPGVRRPRLVRTRVGAHLGDLLRDDLHEGAQRIVSGSPLSGHAALDALAFLGRYHLQACALPEADQAQPPLGWLRPGFSKFSARRLFAGALLRNKPRPMDTSLGGGPRAIYPIGTYEQVLPFDFSATYMLRALAVGDSDEARALGCLELAEEDLALCSFVCPGKNDFAPQLRAVLDEIEKEG</sequence>
<name>A0A0C2HGS7_9BACT</name>
<evidence type="ECO:0000313" key="12">
    <source>
        <dbReference type="EMBL" id="KIH76141.1"/>
    </source>
</evidence>
<accession>A0A0C2HGS7</accession>
<keyword evidence="7 8" id="KW-0739">Sodium transport</keyword>
<keyword evidence="2 8" id="KW-1278">Translocase</keyword>
<dbReference type="AlphaFoldDB" id="A0A0C2HGS7"/>
<dbReference type="EC" id="7.2.1.1" evidence="8"/>
<gene>
    <name evidence="8" type="primary">nqrA</name>
    <name evidence="12" type="ORF">GFER_13030</name>
</gene>
<dbReference type="NCBIfam" id="TIGR01936">
    <property type="entry name" value="nqrA"/>
    <property type="match status" value="1"/>
</dbReference>
<dbReference type="RefSeq" id="WP_040100099.1">
    <property type="nucleotide sequence ID" value="NZ_JWJD01000005.1"/>
</dbReference>
<keyword evidence="5 8" id="KW-0406">Ion transport</keyword>
<dbReference type="Pfam" id="PF24836">
    <property type="entry name" value="NQRA_2nd"/>
    <property type="match status" value="1"/>
</dbReference>
<evidence type="ECO:0000256" key="7">
    <source>
        <dbReference type="ARBA" id="ARBA00023201"/>
    </source>
</evidence>
<evidence type="ECO:0000259" key="11">
    <source>
        <dbReference type="Pfam" id="PF24836"/>
    </source>
</evidence>
<keyword evidence="3 8" id="KW-0520">NAD</keyword>
<evidence type="ECO:0000313" key="13">
    <source>
        <dbReference type="Proteomes" id="UP000035068"/>
    </source>
</evidence>
<evidence type="ECO:0000256" key="4">
    <source>
        <dbReference type="ARBA" id="ARBA00023053"/>
    </source>
</evidence>
<evidence type="ECO:0000256" key="2">
    <source>
        <dbReference type="ARBA" id="ARBA00022967"/>
    </source>
</evidence>
<feature type="domain" description="Na(+)-translocating NADH-quinone reductase subunit A C-terminal" evidence="10">
    <location>
        <begin position="262"/>
        <end position="310"/>
    </location>
</feature>
<dbReference type="InterPro" id="IPR008703">
    <property type="entry name" value="NqrA"/>
</dbReference>
<evidence type="ECO:0000259" key="9">
    <source>
        <dbReference type="Pfam" id="PF05896"/>
    </source>
</evidence>
<dbReference type="NCBIfam" id="NF003759">
    <property type="entry name" value="PRK05352.1-2"/>
    <property type="match status" value="1"/>
</dbReference>
<dbReference type="HAMAP" id="MF_00425">
    <property type="entry name" value="NqrA"/>
    <property type="match status" value="1"/>
</dbReference>
<reference evidence="12 13" key="1">
    <citation type="submission" date="2014-12" db="EMBL/GenBank/DDBJ databases">
        <title>Genomes of Geoalkalibacter ferrihydriticus and Geoalkalibacter subterraneus, two haloalkaliphilic metal-reducing members of the Geobacteraceae.</title>
        <authorList>
            <person name="Badalamenti J.P."/>
            <person name="Torres C.I."/>
            <person name="Krajmalnik-Brown R."/>
            <person name="Bond D.R."/>
        </authorList>
    </citation>
    <scope>NUCLEOTIDE SEQUENCE [LARGE SCALE GENOMIC DNA]</scope>
    <source>
        <strain evidence="12 13">DSM 17813</strain>
    </source>
</reference>
<feature type="domain" description="NqrA second alpha/beta" evidence="11">
    <location>
        <begin position="117"/>
        <end position="257"/>
    </location>
</feature>
<evidence type="ECO:0000259" key="10">
    <source>
        <dbReference type="Pfam" id="PF11973"/>
    </source>
</evidence>
<keyword evidence="6 8" id="KW-0830">Ubiquinone</keyword>
<proteinExistence type="inferred from homology"/>
<comment type="caution">
    <text evidence="12">The sequence shown here is derived from an EMBL/GenBank/DDBJ whole genome shotgun (WGS) entry which is preliminary data.</text>
</comment>
<evidence type="ECO:0000256" key="8">
    <source>
        <dbReference type="HAMAP-Rule" id="MF_00425"/>
    </source>
</evidence>
<keyword evidence="1 8" id="KW-0813">Transport</keyword>
<comment type="subunit">
    <text evidence="8">Composed of six subunits; NqrA, NqrB, NqrC, NqrD, NqrE and NqrF.</text>
</comment>
<evidence type="ECO:0000256" key="3">
    <source>
        <dbReference type="ARBA" id="ARBA00023027"/>
    </source>
</evidence>
<dbReference type="EMBL" id="JWJD01000005">
    <property type="protein sequence ID" value="KIH76141.1"/>
    <property type="molecule type" value="Genomic_DNA"/>
</dbReference>
<protein>
    <recommendedName>
        <fullName evidence="8">Na(+)-translocating NADH-quinone reductase subunit A</fullName>
        <shortName evidence="8">Na(+)-NQR subunit A</shortName>
        <shortName evidence="8">Na(+)-translocating NQR subunit A</shortName>
        <ecNumber evidence="8">7.2.1.1</ecNumber>
    </recommendedName>
    <alternativeName>
        <fullName evidence="8">NQR complex subunit A</fullName>
    </alternativeName>
    <alternativeName>
        <fullName evidence="8">NQR-1 subunit A</fullName>
    </alternativeName>
</protein>
<dbReference type="GO" id="GO:0006814">
    <property type="term" value="P:sodium ion transport"/>
    <property type="evidence" value="ECO:0007669"/>
    <property type="project" value="UniProtKB-UniRule"/>
</dbReference>
<dbReference type="InterPro" id="IPR056147">
    <property type="entry name" value="NQRA_N"/>
</dbReference>
<dbReference type="Proteomes" id="UP000035068">
    <property type="component" value="Unassembled WGS sequence"/>
</dbReference>
<evidence type="ECO:0000256" key="1">
    <source>
        <dbReference type="ARBA" id="ARBA00022448"/>
    </source>
</evidence>
<evidence type="ECO:0000256" key="6">
    <source>
        <dbReference type="ARBA" id="ARBA00023075"/>
    </source>
</evidence>
<comment type="function">
    <text evidence="8">NQR complex catalyzes the reduction of ubiquinone-1 to ubiquinol by two successive reactions, coupled with the transport of Na(+) ions from the cytoplasm to the periplasm. NqrA to NqrE are probably involved in the second step, the conversion of ubisemiquinone to ubiquinol.</text>
</comment>
<dbReference type="Pfam" id="PF05896">
    <property type="entry name" value="NQRA_N"/>
    <property type="match status" value="1"/>
</dbReference>
<keyword evidence="4 8" id="KW-0915">Sodium</keyword>
<dbReference type="InterPro" id="IPR022615">
    <property type="entry name" value="NqrA_C_domain"/>
</dbReference>
<dbReference type="Pfam" id="PF11973">
    <property type="entry name" value="NQRA_SLBB"/>
    <property type="match status" value="1"/>
</dbReference>
<feature type="domain" description="NqrA N-terminal barrel-sandwich hybrid" evidence="9">
    <location>
        <begin position="4"/>
        <end position="96"/>
    </location>
</feature>
<dbReference type="GO" id="GO:0016655">
    <property type="term" value="F:oxidoreductase activity, acting on NAD(P)H, quinone or similar compound as acceptor"/>
    <property type="evidence" value="ECO:0007669"/>
    <property type="project" value="UniProtKB-UniRule"/>
</dbReference>
<organism evidence="12 13">
    <name type="scientific">Geoalkalibacter ferrihydriticus DSM 17813</name>
    <dbReference type="NCBI Taxonomy" id="1121915"/>
    <lineage>
        <taxon>Bacteria</taxon>
        <taxon>Pseudomonadati</taxon>
        <taxon>Thermodesulfobacteriota</taxon>
        <taxon>Desulfuromonadia</taxon>
        <taxon>Desulfuromonadales</taxon>
        <taxon>Geoalkalibacteraceae</taxon>
        <taxon>Geoalkalibacter</taxon>
    </lineage>
</organism>
<dbReference type="PANTHER" id="PTHR37839">
    <property type="entry name" value="NA(+)-TRANSLOCATING NADH-QUINONE REDUCTASE SUBUNIT A"/>
    <property type="match status" value="1"/>
</dbReference>
<dbReference type="PANTHER" id="PTHR37839:SF1">
    <property type="entry name" value="NA(+)-TRANSLOCATING NADH-QUINONE REDUCTASE SUBUNIT A"/>
    <property type="match status" value="1"/>
</dbReference>